<keyword evidence="2" id="KW-1185">Reference proteome</keyword>
<name>A0A1V9ZEE8_ACHHY</name>
<evidence type="ECO:0000313" key="1">
    <source>
        <dbReference type="EMBL" id="OQR96368.1"/>
    </source>
</evidence>
<dbReference type="EMBL" id="JNBR01000146">
    <property type="protein sequence ID" value="OQR96368.1"/>
    <property type="molecule type" value="Genomic_DNA"/>
</dbReference>
<dbReference type="OrthoDB" id="57792at2759"/>
<dbReference type="Proteomes" id="UP000243579">
    <property type="component" value="Unassembled WGS sequence"/>
</dbReference>
<accession>A0A1V9ZEE8</accession>
<organism evidence="1 2">
    <name type="scientific">Achlya hypogyna</name>
    <name type="common">Oomycete</name>
    <name type="synonym">Protoachlya hypogyna</name>
    <dbReference type="NCBI Taxonomy" id="1202772"/>
    <lineage>
        <taxon>Eukaryota</taxon>
        <taxon>Sar</taxon>
        <taxon>Stramenopiles</taxon>
        <taxon>Oomycota</taxon>
        <taxon>Saprolegniomycetes</taxon>
        <taxon>Saprolegniales</taxon>
        <taxon>Achlyaceae</taxon>
        <taxon>Achlya</taxon>
    </lineage>
</organism>
<reference evidence="1 2" key="1">
    <citation type="journal article" date="2014" name="Genome Biol. Evol.">
        <title>The secreted proteins of Achlya hypogyna and Thraustotheca clavata identify the ancestral oomycete secretome and reveal gene acquisitions by horizontal gene transfer.</title>
        <authorList>
            <person name="Misner I."/>
            <person name="Blouin N."/>
            <person name="Leonard G."/>
            <person name="Richards T.A."/>
            <person name="Lane C.E."/>
        </authorList>
    </citation>
    <scope>NUCLEOTIDE SEQUENCE [LARGE SCALE GENOMIC DNA]</scope>
    <source>
        <strain evidence="1 2">ATCC 48635</strain>
    </source>
</reference>
<evidence type="ECO:0000313" key="2">
    <source>
        <dbReference type="Proteomes" id="UP000243579"/>
    </source>
</evidence>
<sequence length="142" mass="15371">MFEGDGRFVGDGGAVLQRLWDQWKWKMIPNCPGRYIVKKNRDIVRLTLAELVASLGVPVVDDDDALANGLPGAKAAGTIRLVHTTSPTIVDVVHVALFPDGGGIITYCKPTNDYVHTLNTHSGLQRKLAGLRLIPRAEDAAT</sequence>
<dbReference type="AlphaFoldDB" id="A0A1V9ZEE8"/>
<proteinExistence type="predicted"/>
<comment type="caution">
    <text evidence="1">The sequence shown here is derived from an EMBL/GenBank/DDBJ whole genome shotgun (WGS) entry which is preliminary data.</text>
</comment>
<gene>
    <name evidence="1" type="ORF">ACHHYP_15996</name>
</gene>
<protein>
    <submittedName>
        <fullName evidence="1">Uncharacterized protein</fullName>
    </submittedName>
</protein>